<dbReference type="Pfam" id="PF13460">
    <property type="entry name" value="NAD_binding_10"/>
    <property type="match status" value="1"/>
</dbReference>
<accession>A0ABT6FN58</accession>
<dbReference type="InterPro" id="IPR036291">
    <property type="entry name" value="NAD(P)-bd_dom_sf"/>
</dbReference>
<dbReference type="PANTHER" id="PTHR43162:SF1">
    <property type="entry name" value="PRESTALK A DIFFERENTIATION PROTEIN A"/>
    <property type="match status" value="1"/>
</dbReference>
<evidence type="ECO:0000259" key="1">
    <source>
        <dbReference type="Pfam" id="PF13460"/>
    </source>
</evidence>
<protein>
    <submittedName>
        <fullName evidence="2">NAD(P)H-binding protein</fullName>
    </submittedName>
</protein>
<dbReference type="EMBL" id="JAPMUA010000001">
    <property type="protein sequence ID" value="MDG3584698.1"/>
    <property type="molecule type" value="Genomic_DNA"/>
</dbReference>
<keyword evidence="3" id="KW-1185">Reference proteome</keyword>
<feature type="domain" description="NAD(P)-binding" evidence="1">
    <location>
        <begin position="7"/>
        <end position="123"/>
    </location>
</feature>
<sequence>MKITAMGSLGNIGKPLTRELIKNGHAVTLISSTAERKREIEAMGARAAIGTIMDTEFLKRAFDGSDAVYLMGIWEAMGSAMDDKVDFESGFIKMAHNYKKVLEQTGIKKIIYLSTIGAHTANGIGALKYHHHVEQVLNRLPAAFLIKYMRPVGFYTNLLRSIPTIKAEGAIVQNFGGTAKEPWVAPLDIAHTIAREMGSEFKGREVRYIASEEISAVEIAKTLGTAIGRPDLKWMTISDQDMLNRMRSHGMNAELSKGFVEMQAAQRNGHLYKDYYHNRPEPGKVKFTEFAREFAEIYNQ</sequence>
<evidence type="ECO:0000313" key="2">
    <source>
        <dbReference type="EMBL" id="MDG3584698.1"/>
    </source>
</evidence>
<gene>
    <name evidence="2" type="ORF">OSR52_02375</name>
</gene>
<reference evidence="2" key="1">
    <citation type="submission" date="2022-11" db="EMBL/GenBank/DDBJ databases">
        <title>High-quality draft genome sequence of Galbibacter sp. strain CMA-7.</title>
        <authorList>
            <person name="Wei L."/>
            <person name="Dong C."/>
            <person name="Shao Z."/>
        </authorList>
    </citation>
    <scope>NUCLEOTIDE SEQUENCE</scope>
    <source>
        <strain evidence="2">CMA-7</strain>
    </source>
</reference>
<dbReference type="Proteomes" id="UP001153642">
    <property type="component" value="Unassembled WGS sequence"/>
</dbReference>
<dbReference type="Gene3D" id="3.90.25.10">
    <property type="entry name" value="UDP-galactose 4-epimerase, domain 1"/>
    <property type="match status" value="1"/>
</dbReference>
<dbReference type="RefSeq" id="WP_277898456.1">
    <property type="nucleotide sequence ID" value="NZ_JAPMUA010000001.1"/>
</dbReference>
<dbReference type="InterPro" id="IPR051604">
    <property type="entry name" value="Ergot_Alk_Oxidoreductase"/>
</dbReference>
<name>A0ABT6FN58_9FLAO</name>
<dbReference type="InterPro" id="IPR016040">
    <property type="entry name" value="NAD(P)-bd_dom"/>
</dbReference>
<organism evidence="2 3">
    <name type="scientific">Galbibacter pacificus</name>
    <dbReference type="NCBI Taxonomy" id="2996052"/>
    <lineage>
        <taxon>Bacteria</taxon>
        <taxon>Pseudomonadati</taxon>
        <taxon>Bacteroidota</taxon>
        <taxon>Flavobacteriia</taxon>
        <taxon>Flavobacteriales</taxon>
        <taxon>Flavobacteriaceae</taxon>
        <taxon>Galbibacter</taxon>
    </lineage>
</organism>
<evidence type="ECO:0000313" key="3">
    <source>
        <dbReference type="Proteomes" id="UP001153642"/>
    </source>
</evidence>
<dbReference type="PANTHER" id="PTHR43162">
    <property type="match status" value="1"/>
</dbReference>
<dbReference type="SUPFAM" id="SSF51735">
    <property type="entry name" value="NAD(P)-binding Rossmann-fold domains"/>
    <property type="match status" value="1"/>
</dbReference>
<comment type="caution">
    <text evidence="2">The sequence shown here is derived from an EMBL/GenBank/DDBJ whole genome shotgun (WGS) entry which is preliminary data.</text>
</comment>
<dbReference type="Gene3D" id="3.40.50.720">
    <property type="entry name" value="NAD(P)-binding Rossmann-like Domain"/>
    <property type="match status" value="1"/>
</dbReference>
<proteinExistence type="predicted"/>